<evidence type="ECO:0000256" key="2">
    <source>
        <dbReference type="ARBA" id="ARBA00022801"/>
    </source>
</evidence>
<keyword evidence="8" id="KW-1185">Reference proteome</keyword>
<dbReference type="PROSITE" id="PS51198">
    <property type="entry name" value="UVRD_HELICASE_ATP_BIND"/>
    <property type="match status" value="1"/>
</dbReference>
<dbReference type="EMBL" id="CP054139">
    <property type="protein sequence ID" value="QKJ32877.1"/>
    <property type="molecule type" value="Genomic_DNA"/>
</dbReference>
<dbReference type="Gene3D" id="3.40.50.300">
    <property type="entry name" value="P-loop containing nucleotide triphosphate hydrolases"/>
    <property type="match status" value="2"/>
</dbReference>
<dbReference type="AlphaFoldDB" id="A0A7D4U0E5"/>
<dbReference type="RefSeq" id="WP_173417522.1">
    <property type="nucleotide sequence ID" value="NZ_CP054139.1"/>
</dbReference>
<accession>A0A7D4U0E5</accession>
<dbReference type="GO" id="GO:0016787">
    <property type="term" value="F:hydrolase activity"/>
    <property type="evidence" value="ECO:0007669"/>
    <property type="project" value="UniProtKB-UniRule"/>
</dbReference>
<evidence type="ECO:0000313" key="8">
    <source>
        <dbReference type="Proteomes" id="UP000505355"/>
    </source>
</evidence>
<proteinExistence type="predicted"/>
<evidence type="ECO:0000259" key="6">
    <source>
        <dbReference type="PROSITE" id="PS51198"/>
    </source>
</evidence>
<evidence type="ECO:0000256" key="5">
    <source>
        <dbReference type="PROSITE-ProRule" id="PRU00560"/>
    </source>
</evidence>
<dbReference type="PANTHER" id="PTHR11070">
    <property type="entry name" value="UVRD / RECB / PCRA DNA HELICASE FAMILY MEMBER"/>
    <property type="match status" value="1"/>
</dbReference>
<dbReference type="GO" id="GO:0003677">
    <property type="term" value="F:DNA binding"/>
    <property type="evidence" value="ECO:0007669"/>
    <property type="project" value="InterPro"/>
</dbReference>
<dbReference type="PANTHER" id="PTHR11070:SF3">
    <property type="entry name" value="DNA 3'-5' HELICASE"/>
    <property type="match status" value="1"/>
</dbReference>
<gene>
    <name evidence="7" type="ORF">HQ865_25020</name>
</gene>
<dbReference type="InterPro" id="IPR027417">
    <property type="entry name" value="P-loop_NTPase"/>
</dbReference>
<dbReference type="InterPro" id="IPR014016">
    <property type="entry name" value="UvrD-like_ATP-bd"/>
</dbReference>
<feature type="domain" description="UvrD-like helicase ATP-binding" evidence="6">
    <location>
        <begin position="6"/>
        <end position="254"/>
    </location>
</feature>
<dbReference type="InterPro" id="IPR000212">
    <property type="entry name" value="DNA_helicase_UvrD/REP"/>
</dbReference>
<dbReference type="GO" id="GO:0005524">
    <property type="term" value="F:ATP binding"/>
    <property type="evidence" value="ECO:0007669"/>
    <property type="project" value="UniProtKB-UniRule"/>
</dbReference>
<dbReference type="Proteomes" id="UP000505355">
    <property type="component" value="Chromosome"/>
</dbReference>
<sequence>MDKEKIEPEVLQILGHIEKGENFLLSGGAGSGKTYSLVQVIKSVIEADPHSKVACMTYTNAAVREIESRVDHPNLLVSTIHDFLWGVIGKYQKELKKELINLLNSDHAGFKLPEAPVPNDYFDALEDGITYKEWTRLTLGEISHDEVLELANVMFKNYPLLCSILKDKFKYIFIDEYQDTSPLIVETLLIHLQQSLKKNVIGFFGDAMQSIYDEDGIGNLDEYLAAELVVEVQKKQNRRNPLAIITLANDLRTDGLEQEPSKDMKAPNMKDGVVKQGSIRFYHAASYDEDKIRAILGWDFENAEQTKALFLTHNLIAPKAGFVELMLIYDKDPIIGLKKDILNKIKDNNKRGVTNPVITEGMTFDQVVDLFQLKNIRRQLKKDIILSSVPDLYNQLKDLHWEVMRKIYIEKEELIDDKKQDAREEKKKGSKRDRLIRHLFKIEDTLHYYRKKNYREFLKRTEFRIRTNKDKVQLKNFIETLETMADASIEDVINYAAKTGVCVKDDHLDLFIENNSYLYGRVKQVKYGQFKALYQYLEGHTPFSTQHKTKGAEFENVLVVMDNGNWNDYNFEYLFTDRTDKESVLDRTQKIFYVCCTRAKENLVIFYIMPQDNIAVKEKIIKKAQQWFGVDNVIPLL</sequence>
<dbReference type="GO" id="GO:0043138">
    <property type="term" value="F:3'-5' DNA helicase activity"/>
    <property type="evidence" value="ECO:0007669"/>
    <property type="project" value="TreeGrafter"/>
</dbReference>
<protein>
    <submittedName>
        <fullName evidence="7">ATP-dependent helicase</fullName>
    </submittedName>
</protein>
<dbReference type="GO" id="GO:0000725">
    <property type="term" value="P:recombinational repair"/>
    <property type="evidence" value="ECO:0007669"/>
    <property type="project" value="TreeGrafter"/>
</dbReference>
<reference evidence="7 8" key="1">
    <citation type="submission" date="2020-05" db="EMBL/GenBank/DDBJ databases">
        <title>Mucilaginibacter mali sp. nov.</title>
        <authorList>
            <person name="Kim H.S."/>
            <person name="Lee K.C."/>
            <person name="Suh M.K."/>
            <person name="Kim J.-S."/>
            <person name="Han K.-I."/>
            <person name="Eom M.K."/>
            <person name="Shin Y.K."/>
            <person name="Lee J.-S."/>
        </authorList>
    </citation>
    <scope>NUCLEOTIDE SEQUENCE [LARGE SCALE GENOMIC DNA]</scope>
    <source>
        <strain evidence="7 8">G2-14</strain>
    </source>
</reference>
<evidence type="ECO:0000256" key="3">
    <source>
        <dbReference type="ARBA" id="ARBA00022806"/>
    </source>
</evidence>
<organism evidence="7 8">
    <name type="scientific">Mucilaginibacter mali</name>
    <dbReference type="NCBI Taxonomy" id="2740462"/>
    <lineage>
        <taxon>Bacteria</taxon>
        <taxon>Pseudomonadati</taxon>
        <taxon>Bacteroidota</taxon>
        <taxon>Sphingobacteriia</taxon>
        <taxon>Sphingobacteriales</taxon>
        <taxon>Sphingobacteriaceae</taxon>
        <taxon>Mucilaginibacter</taxon>
    </lineage>
</organism>
<dbReference type="Pfam" id="PF13245">
    <property type="entry name" value="AAA_19"/>
    <property type="match status" value="1"/>
</dbReference>
<name>A0A7D4U0E5_9SPHI</name>
<keyword evidence="3 5" id="KW-0347">Helicase</keyword>
<dbReference type="GO" id="GO:0005829">
    <property type="term" value="C:cytosol"/>
    <property type="evidence" value="ECO:0007669"/>
    <property type="project" value="TreeGrafter"/>
</dbReference>
<keyword evidence="1 5" id="KW-0547">Nucleotide-binding</keyword>
<evidence type="ECO:0000313" key="7">
    <source>
        <dbReference type="EMBL" id="QKJ32877.1"/>
    </source>
</evidence>
<dbReference type="SUPFAM" id="SSF52540">
    <property type="entry name" value="P-loop containing nucleoside triphosphate hydrolases"/>
    <property type="match status" value="1"/>
</dbReference>
<evidence type="ECO:0000256" key="4">
    <source>
        <dbReference type="ARBA" id="ARBA00022840"/>
    </source>
</evidence>
<keyword evidence="2 5" id="KW-0378">Hydrolase</keyword>
<keyword evidence="4 5" id="KW-0067">ATP-binding</keyword>
<dbReference type="KEGG" id="mmab:HQ865_25020"/>
<evidence type="ECO:0000256" key="1">
    <source>
        <dbReference type="ARBA" id="ARBA00022741"/>
    </source>
</evidence>
<feature type="binding site" evidence="5">
    <location>
        <begin position="27"/>
        <end position="34"/>
    </location>
    <ligand>
        <name>ATP</name>
        <dbReference type="ChEBI" id="CHEBI:30616"/>
    </ligand>
</feature>